<dbReference type="InterPro" id="IPR003018">
    <property type="entry name" value="GAF"/>
</dbReference>
<dbReference type="SUPFAM" id="SSF47384">
    <property type="entry name" value="Homodimeric domain of signal transducing histidine kinase"/>
    <property type="match status" value="1"/>
</dbReference>
<dbReference type="SMART" id="SM00387">
    <property type="entry name" value="HATPase_c"/>
    <property type="match status" value="1"/>
</dbReference>
<feature type="transmembrane region" description="Helical" evidence="7">
    <location>
        <begin position="20"/>
        <end position="42"/>
    </location>
</feature>
<name>A0ABZ2XKV8_9RHOO</name>
<dbReference type="InterPro" id="IPR001789">
    <property type="entry name" value="Sig_transdc_resp-reg_receiver"/>
</dbReference>
<dbReference type="Pfam" id="PF13185">
    <property type="entry name" value="GAF_2"/>
    <property type="match status" value="1"/>
</dbReference>
<evidence type="ECO:0000259" key="9">
    <source>
        <dbReference type="PROSITE" id="PS50110"/>
    </source>
</evidence>
<dbReference type="PROSITE" id="PS50109">
    <property type="entry name" value="HIS_KIN"/>
    <property type="match status" value="1"/>
</dbReference>
<dbReference type="PROSITE" id="PS50112">
    <property type="entry name" value="PAS"/>
    <property type="match status" value="1"/>
</dbReference>
<dbReference type="GO" id="GO:0005524">
    <property type="term" value="F:ATP binding"/>
    <property type="evidence" value="ECO:0007669"/>
    <property type="project" value="UniProtKB-KW"/>
</dbReference>
<evidence type="ECO:0000256" key="1">
    <source>
        <dbReference type="ARBA" id="ARBA00000085"/>
    </source>
</evidence>
<dbReference type="PANTHER" id="PTHR45339">
    <property type="entry name" value="HYBRID SIGNAL TRANSDUCTION HISTIDINE KINASE J"/>
    <property type="match status" value="1"/>
</dbReference>
<accession>A0ABZ2XKV8</accession>
<keyword evidence="7" id="KW-1133">Transmembrane helix</keyword>
<dbReference type="Gene3D" id="3.30.450.40">
    <property type="match status" value="1"/>
</dbReference>
<proteinExistence type="predicted"/>
<dbReference type="SUPFAM" id="SSF55785">
    <property type="entry name" value="PYP-like sensor domain (PAS domain)"/>
    <property type="match status" value="1"/>
</dbReference>
<dbReference type="InterPro" id="IPR005467">
    <property type="entry name" value="His_kinase_dom"/>
</dbReference>
<sequence length="1020" mass="111987">MPFSTDAPLPAGSRTGVITRLLIGLQVVLIVAVLLGSLSHVLRLRQDALDSHLDEARAHARVFEEQLTQTLSLADLSLQAMPELIDGAQIDEKATARQLEGMLRRLLFLLFLRSLSIADEQGRILVSSNPDNVGQQIDSKDFQPPREGNETASFLRIGVPWQGRDLADASPSTTRSPIPPDSPNFFPVIREAQVGARRLQMVAALNPDYFINHFSHHIDPQLTQVEILDYHGIVMLSSRVDLMPGSLHLSGSPLAEMRDSEIGSRAEDIDGGRQMLSAYRASRSYPLFVLVHIDREQALQQWYAEAKITLAVTGIALLVIITLSLLLIGRIRRGLINEARLHHERQLAAQVFENSTSGVLVTDAERRILAVNPHLEKVSGFNARELIGQTPRIFSSGRHDDGFYRQMWETIDEHDIWRGEIINQRKDGRLIEEWLTISVVRDSHGQLVNYLGVFEDITEQRLQALRLKRQLAALQALNEIATIKGLDPREILRHGLRLASEHLHLEYGIISHIDPAANSYRIEVQVCPDGLLADNQEFPLGDTFCAEIIHQDKLFQLVNAAESEYCDHPSFREFKLASFLGTPIRVDGALYGTINFSSRQHRDHDFDPSDLEFIQLLARWAGAVIERMRAHEQLDKARAAAEAASVAKGSFLANMSHEIRTPMNGVIGMADLLLATPLNAEQRDYAETIRHSADGLLGLINDVLDFSKVEAGKLEVENIPFAPAEILHDTLALLGHSAGTKEIALNGTIDPAVPARLIGDPGRLRQILINLVGNAVKFTSVGSVCVHFTGWPDGDDNLRLQISVSDTGIGMAPTVIAGLFSPFFQGDASTTRQFGGTGLGLSICKRLIELMGGSIAVESTPGAGSIFRVELPFAIDRSSALARPASEPGTQLRDGLRVLLVEDNLINQKVAGALLGKLACQHVAVNNGEEALARLREETFDVVLMDCQMPVMDGFEATRRLRAGEAGSSSQTTPIVAMTANAMQGDREACLAAGMDDYLAKPVSNAALKQVLIRWSNGRV</sequence>
<dbReference type="InterPro" id="IPR036890">
    <property type="entry name" value="HATPase_C_sf"/>
</dbReference>
<keyword evidence="7" id="KW-0472">Membrane</keyword>
<dbReference type="InterPro" id="IPR000014">
    <property type="entry name" value="PAS"/>
</dbReference>
<dbReference type="PRINTS" id="PR00344">
    <property type="entry name" value="BCTRLSENSOR"/>
</dbReference>
<dbReference type="SMART" id="SM00388">
    <property type="entry name" value="HisKA"/>
    <property type="match status" value="1"/>
</dbReference>
<dbReference type="InterPro" id="IPR003594">
    <property type="entry name" value="HATPase_dom"/>
</dbReference>
<dbReference type="PROSITE" id="PS50113">
    <property type="entry name" value="PAC"/>
    <property type="match status" value="1"/>
</dbReference>
<dbReference type="EMBL" id="CP151406">
    <property type="protein sequence ID" value="WZJ22522.1"/>
    <property type="molecule type" value="Genomic_DNA"/>
</dbReference>
<evidence type="ECO:0000259" key="8">
    <source>
        <dbReference type="PROSITE" id="PS50109"/>
    </source>
</evidence>
<dbReference type="CDD" id="cd00082">
    <property type="entry name" value="HisKA"/>
    <property type="match status" value="1"/>
</dbReference>
<dbReference type="InterPro" id="IPR035965">
    <property type="entry name" value="PAS-like_dom_sf"/>
</dbReference>
<dbReference type="PANTHER" id="PTHR45339:SF6">
    <property type="entry name" value="SENSORY HISTIDINE PROTEIN KINASE"/>
    <property type="match status" value="1"/>
</dbReference>
<dbReference type="InterPro" id="IPR000700">
    <property type="entry name" value="PAS-assoc_C"/>
</dbReference>
<evidence type="ECO:0000256" key="7">
    <source>
        <dbReference type="SAM" id="Phobius"/>
    </source>
</evidence>
<keyword evidence="12" id="KW-0067">ATP-binding</keyword>
<evidence type="ECO:0000259" key="11">
    <source>
        <dbReference type="PROSITE" id="PS50113"/>
    </source>
</evidence>
<keyword evidence="5" id="KW-0418">Kinase</keyword>
<evidence type="ECO:0000256" key="6">
    <source>
        <dbReference type="PROSITE-ProRule" id="PRU00169"/>
    </source>
</evidence>
<dbReference type="Gene3D" id="3.30.565.10">
    <property type="entry name" value="Histidine kinase-like ATPase, C-terminal domain"/>
    <property type="match status" value="1"/>
</dbReference>
<protein>
    <recommendedName>
        <fullName evidence="2">histidine kinase</fullName>
        <ecNumber evidence="2">2.7.13.3</ecNumber>
    </recommendedName>
</protein>
<keyword evidence="12" id="KW-0547">Nucleotide-binding</keyword>
<comment type="catalytic activity">
    <reaction evidence="1">
        <text>ATP + protein L-histidine = ADP + protein N-phospho-L-histidine.</text>
        <dbReference type="EC" id="2.7.13.3"/>
    </reaction>
</comment>
<feature type="domain" description="Histidine kinase" evidence="8">
    <location>
        <begin position="654"/>
        <end position="875"/>
    </location>
</feature>
<dbReference type="SMART" id="SM00448">
    <property type="entry name" value="REC"/>
    <property type="match status" value="1"/>
</dbReference>
<keyword evidence="4" id="KW-0808">Transferase</keyword>
<dbReference type="Gene3D" id="3.40.50.2300">
    <property type="match status" value="1"/>
</dbReference>
<dbReference type="SUPFAM" id="SSF55874">
    <property type="entry name" value="ATPase domain of HSP90 chaperone/DNA topoisomerase II/histidine kinase"/>
    <property type="match status" value="1"/>
</dbReference>
<dbReference type="Pfam" id="PF00512">
    <property type="entry name" value="HisKA"/>
    <property type="match status" value="1"/>
</dbReference>
<evidence type="ECO:0000313" key="12">
    <source>
        <dbReference type="EMBL" id="WZJ22522.1"/>
    </source>
</evidence>
<evidence type="ECO:0000256" key="5">
    <source>
        <dbReference type="ARBA" id="ARBA00022777"/>
    </source>
</evidence>
<reference evidence="12 13" key="1">
    <citation type="submission" date="2024-04" db="EMBL/GenBank/DDBJ databases">
        <title>Dissimilatory iodate-reducing microorganisms contribute to the enrichment of iodine in groundwater.</title>
        <authorList>
            <person name="Jiang Z."/>
        </authorList>
    </citation>
    <scope>NUCLEOTIDE SEQUENCE [LARGE SCALE GENOMIC DNA]</scope>
    <source>
        <strain evidence="12 13">NCP973</strain>
    </source>
</reference>
<dbReference type="Pfam" id="PF00072">
    <property type="entry name" value="Response_reg"/>
    <property type="match status" value="1"/>
</dbReference>
<dbReference type="RefSeq" id="WP_341744229.1">
    <property type="nucleotide sequence ID" value="NZ_CP151406.1"/>
</dbReference>
<feature type="domain" description="PAC" evidence="11">
    <location>
        <begin position="417"/>
        <end position="469"/>
    </location>
</feature>
<dbReference type="PROSITE" id="PS50110">
    <property type="entry name" value="RESPONSE_REGULATORY"/>
    <property type="match status" value="1"/>
</dbReference>
<dbReference type="InterPro" id="IPR003661">
    <property type="entry name" value="HisK_dim/P_dom"/>
</dbReference>
<keyword evidence="3 6" id="KW-0597">Phosphoprotein</keyword>
<feature type="modified residue" description="4-aspartylphosphate" evidence="6">
    <location>
        <position position="946"/>
    </location>
</feature>
<evidence type="ECO:0000259" key="10">
    <source>
        <dbReference type="PROSITE" id="PS50112"/>
    </source>
</evidence>
<evidence type="ECO:0000256" key="4">
    <source>
        <dbReference type="ARBA" id="ARBA00022679"/>
    </source>
</evidence>
<dbReference type="CDD" id="cd17546">
    <property type="entry name" value="REC_hyHK_CKI1_RcsC-like"/>
    <property type="match status" value="1"/>
</dbReference>
<dbReference type="Pfam" id="PF02518">
    <property type="entry name" value="HATPase_c"/>
    <property type="match status" value="1"/>
</dbReference>
<keyword evidence="7" id="KW-0812">Transmembrane</keyword>
<dbReference type="SUPFAM" id="SSF55781">
    <property type="entry name" value="GAF domain-like"/>
    <property type="match status" value="1"/>
</dbReference>
<dbReference type="CDD" id="cd00130">
    <property type="entry name" value="PAS"/>
    <property type="match status" value="1"/>
</dbReference>
<dbReference type="Proteomes" id="UP001479520">
    <property type="component" value="Chromosome"/>
</dbReference>
<dbReference type="SMART" id="SM00086">
    <property type="entry name" value="PAC"/>
    <property type="match status" value="1"/>
</dbReference>
<evidence type="ECO:0000313" key="13">
    <source>
        <dbReference type="Proteomes" id="UP001479520"/>
    </source>
</evidence>
<dbReference type="EC" id="2.7.13.3" evidence="2"/>
<dbReference type="InterPro" id="IPR036097">
    <property type="entry name" value="HisK_dim/P_sf"/>
</dbReference>
<organism evidence="12 13">
    <name type="scientific">Azonexus hydrophilus</name>
    <dbReference type="NCBI Taxonomy" id="418702"/>
    <lineage>
        <taxon>Bacteria</taxon>
        <taxon>Pseudomonadati</taxon>
        <taxon>Pseudomonadota</taxon>
        <taxon>Betaproteobacteria</taxon>
        <taxon>Rhodocyclales</taxon>
        <taxon>Azonexaceae</taxon>
        <taxon>Azonexus</taxon>
    </lineage>
</organism>
<dbReference type="InterPro" id="IPR029016">
    <property type="entry name" value="GAF-like_dom_sf"/>
</dbReference>
<dbReference type="InterPro" id="IPR001610">
    <property type="entry name" value="PAC"/>
</dbReference>
<dbReference type="Gene3D" id="1.10.287.130">
    <property type="match status" value="1"/>
</dbReference>
<dbReference type="SUPFAM" id="SSF52172">
    <property type="entry name" value="CheY-like"/>
    <property type="match status" value="1"/>
</dbReference>
<evidence type="ECO:0000256" key="2">
    <source>
        <dbReference type="ARBA" id="ARBA00012438"/>
    </source>
</evidence>
<dbReference type="InterPro" id="IPR004358">
    <property type="entry name" value="Sig_transdc_His_kin-like_C"/>
</dbReference>
<feature type="transmembrane region" description="Helical" evidence="7">
    <location>
        <begin position="308"/>
        <end position="328"/>
    </location>
</feature>
<dbReference type="CDD" id="cd16922">
    <property type="entry name" value="HATPase_EvgS-ArcB-TorS-like"/>
    <property type="match status" value="1"/>
</dbReference>
<keyword evidence="13" id="KW-1185">Reference proteome</keyword>
<feature type="domain" description="PAS" evidence="10">
    <location>
        <begin position="344"/>
        <end position="390"/>
    </location>
</feature>
<dbReference type="SMART" id="SM00065">
    <property type="entry name" value="GAF"/>
    <property type="match status" value="1"/>
</dbReference>
<dbReference type="Pfam" id="PF13426">
    <property type="entry name" value="PAS_9"/>
    <property type="match status" value="1"/>
</dbReference>
<dbReference type="SMART" id="SM00091">
    <property type="entry name" value="PAS"/>
    <property type="match status" value="1"/>
</dbReference>
<evidence type="ECO:0000256" key="3">
    <source>
        <dbReference type="ARBA" id="ARBA00022553"/>
    </source>
</evidence>
<dbReference type="NCBIfam" id="TIGR00229">
    <property type="entry name" value="sensory_box"/>
    <property type="match status" value="1"/>
</dbReference>
<feature type="domain" description="Response regulatory" evidence="9">
    <location>
        <begin position="897"/>
        <end position="1016"/>
    </location>
</feature>
<dbReference type="Gene3D" id="3.30.450.20">
    <property type="entry name" value="PAS domain"/>
    <property type="match status" value="2"/>
</dbReference>
<dbReference type="InterPro" id="IPR011006">
    <property type="entry name" value="CheY-like_superfamily"/>
</dbReference>
<gene>
    <name evidence="12" type="ORF">AADV58_05060</name>
</gene>